<sequence length="134" mass="15154">MGTPLFTDCYRTFTYAGDEIPVDAVISNISNAVISLALGLSSALARRIKGNKWQQKQKYETYLLIQSIITTFILIVHEISVIYTYFYSINTDTLTPDNQPDYNVSIKKMALNVIIESFRMGHNISSVILLFTMS</sequence>
<keyword evidence="1" id="KW-0812">Transmembrane</keyword>
<keyword evidence="1" id="KW-1133">Transmembrane helix</keyword>
<accession>A0A914PBG6</accession>
<feature type="transmembrane region" description="Helical" evidence="1">
    <location>
        <begin position="20"/>
        <end position="41"/>
    </location>
</feature>
<dbReference type="AlphaFoldDB" id="A0A914PBG6"/>
<reference evidence="3" key="1">
    <citation type="submission" date="2022-11" db="UniProtKB">
        <authorList>
            <consortium name="WormBaseParasite"/>
        </authorList>
    </citation>
    <scope>IDENTIFICATION</scope>
</reference>
<proteinExistence type="predicted"/>
<dbReference type="WBParaSite" id="PDA_v2.g14913.t1">
    <property type="protein sequence ID" value="PDA_v2.g14913.t1"/>
    <property type="gene ID" value="PDA_v2.g14913"/>
</dbReference>
<dbReference type="Proteomes" id="UP000887578">
    <property type="component" value="Unplaced"/>
</dbReference>
<feature type="transmembrane region" description="Helical" evidence="1">
    <location>
        <begin position="62"/>
        <end position="89"/>
    </location>
</feature>
<evidence type="ECO:0000256" key="1">
    <source>
        <dbReference type="SAM" id="Phobius"/>
    </source>
</evidence>
<evidence type="ECO:0000313" key="3">
    <source>
        <dbReference type="WBParaSite" id="PDA_v2.g14913.t1"/>
    </source>
</evidence>
<name>A0A914PBG6_9BILA</name>
<keyword evidence="1" id="KW-0472">Membrane</keyword>
<keyword evidence="2" id="KW-1185">Reference proteome</keyword>
<evidence type="ECO:0000313" key="2">
    <source>
        <dbReference type="Proteomes" id="UP000887578"/>
    </source>
</evidence>
<organism evidence="2 3">
    <name type="scientific">Panagrolaimus davidi</name>
    <dbReference type="NCBI Taxonomy" id="227884"/>
    <lineage>
        <taxon>Eukaryota</taxon>
        <taxon>Metazoa</taxon>
        <taxon>Ecdysozoa</taxon>
        <taxon>Nematoda</taxon>
        <taxon>Chromadorea</taxon>
        <taxon>Rhabditida</taxon>
        <taxon>Tylenchina</taxon>
        <taxon>Panagrolaimomorpha</taxon>
        <taxon>Panagrolaimoidea</taxon>
        <taxon>Panagrolaimidae</taxon>
        <taxon>Panagrolaimus</taxon>
    </lineage>
</organism>
<protein>
    <submittedName>
        <fullName evidence="3">Uncharacterized protein</fullName>
    </submittedName>
</protein>